<dbReference type="Gene3D" id="1.10.10.10">
    <property type="entry name" value="Winged helix-like DNA-binding domain superfamily/Winged helix DNA-binding domain"/>
    <property type="match status" value="1"/>
</dbReference>
<dbReference type="PANTHER" id="PTHR43133">
    <property type="entry name" value="RNA POLYMERASE ECF-TYPE SIGMA FACTO"/>
    <property type="match status" value="1"/>
</dbReference>
<dbReference type="InterPro" id="IPR013249">
    <property type="entry name" value="RNA_pol_sigma70_r4_t2"/>
</dbReference>
<organism evidence="6 7">
    <name type="scientific">Oxalicibacterium flavum</name>
    <dbReference type="NCBI Taxonomy" id="179467"/>
    <lineage>
        <taxon>Bacteria</taxon>
        <taxon>Pseudomonadati</taxon>
        <taxon>Pseudomonadota</taxon>
        <taxon>Betaproteobacteria</taxon>
        <taxon>Burkholderiales</taxon>
        <taxon>Oxalobacteraceae</taxon>
        <taxon>Oxalicibacterium</taxon>
    </lineage>
</organism>
<dbReference type="InterPro" id="IPR013324">
    <property type="entry name" value="RNA_pol_sigma_r3/r4-like"/>
</dbReference>
<evidence type="ECO:0000256" key="3">
    <source>
        <dbReference type="ARBA" id="ARBA00023082"/>
    </source>
</evidence>
<dbReference type="Gene3D" id="1.10.1740.10">
    <property type="match status" value="1"/>
</dbReference>
<evidence type="ECO:0000259" key="5">
    <source>
        <dbReference type="Pfam" id="PF08281"/>
    </source>
</evidence>
<keyword evidence="4" id="KW-0804">Transcription</keyword>
<keyword evidence="2" id="KW-0805">Transcription regulation</keyword>
<reference evidence="6" key="1">
    <citation type="journal article" date="2014" name="Int. J. Syst. Evol. Microbiol.">
        <title>Complete genome sequence of Corynebacterium casei LMG S-19264T (=DSM 44701T), isolated from a smear-ripened cheese.</title>
        <authorList>
            <consortium name="US DOE Joint Genome Institute (JGI-PGF)"/>
            <person name="Walter F."/>
            <person name="Albersmeier A."/>
            <person name="Kalinowski J."/>
            <person name="Ruckert C."/>
        </authorList>
    </citation>
    <scope>NUCLEOTIDE SEQUENCE</scope>
    <source>
        <strain evidence="6">CCM 7086</strain>
    </source>
</reference>
<dbReference type="InterPro" id="IPR039425">
    <property type="entry name" value="RNA_pol_sigma-70-like"/>
</dbReference>
<feature type="domain" description="RNA polymerase sigma factor 70 region 4 type 2" evidence="5">
    <location>
        <begin position="109"/>
        <end position="161"/>
    </location>
</feature>
<dbReference type="SUPFAM" id="SSF88659">
    <property type="entry name" value="Sigma3 and sigma4 domains of RNA polymerase sigma factors"/>
    <property type="match status" value="1"/>
</dbReference>
<dbReference type="Pfam" id="PF08281">
    <property type="entry name" value="Sigma70_r4_2"/>
    <property type="match status" value="1"/>
</dbReference>
<dbReference type="AlphaFoldDB" id="A0A8J2UJ94"/>
<evidence type="ECO:0000256" key="2">
    <source>
        <dbReference type="ARBA" id="ARBA00023015"/>
    </source>
</evidence>
<dbReference type="GO" id="GO:0006352">
    <property type="term" value="P:DNA-templated transcription initiation"/>
    <property type="evidence" value="ECO:0007669"/>
    <property type="project" value="InterPro"/>
</dbReference>
<keyword evidence="3" id="KW-0731">Sigma factor</keyword>
<accession>A0A8J2UJ94</accession>
<dbReference type="EMBL" id="BMCG01000001">
    <property type="protein sequence ID" value="GGB95621.1"/>
    <property type="molecule type" value="Genomic_DNA"/>
</dbReference>
<comment type="similarity">
    <text evidence="1">Belongs to the sigma-70 factor family. ECF subfamily.</text>
</comment>
<evidence type="ECO:0000313" key="6">
    <source>
        <dbReference type="EMBL" id="GGB95621.1"/>
    </source>
</evidence>
<gene>
    <name evidence="6" type="primary">vreI</name>
    <name evidence="6" type="ORF">GCM10007205_01070</name>
</gene>
<evidence type="ECO:0000256" key="4">
    <source>
        <dbReference type="ARBA" id="ARBA00023163"/>
    </source>
</evidence>
<dbReference type="PANTHER" id="PTHR43133:SF63">
    <property type="entry name" value="RNA POLYMERASE SIGMA FACTOR FECI-RELATED"/>
    <property type="match status" value="1"/>
</dbReference>
<dbReference type="InterPro" id="IPR014284">
    <property type="entry name" value="RNA_pol_sigma-70_dom"/>
</dbReference>
<reference evidence="6" key="2">
    <citation type="submission" date="2020-09" db="EMBL/GenBank/DDBJ databases">
        <authorList>
            <person name="Sun Q."/>
            <person name="Sedlacek I."/>
        </authorList>
    </citation>
    <scope>NUCLEOTIDE SEQUENCE</scope>
    <source>
        <strain evidence="6">CCM 7086</strain>
    </source>
</reference>
<protein>
    <submittedName>
        <fullName evidence="6">ECF sigma factor VreI</fullName>
    </submittedName>
</protein>
<keyword evidence="7" id="KW-1185">Reference proteome</keyword>
<dbReference type="InterPro" id="IPR036388">
    <property type="entry name" value="WH-like_DNA-bd_sf"/>
</dbReference>
<dbReference type="RefSeq" id="WP_188394228.1">
    <property type="nucleotide sequence ID" value="NZ_BMCG01000001.1"/>
</dbReference>
<sequence>MSESLKNVLRELLLQKYSYFKRHLHMRLGSEDLANDVLQETYLKVESMSAPSAIEYPSAYLYRMALNIAEDQRKTHARLLSVAEIEDLYEMVDELAGPERAHEAKAELAALERALAELPKRRRAIVMAARVDDLPHQKIAERFGISVRTVEKELRAGLEHCCARLGRDFVQRFGPGAGKQSIKKND</sequence>
<dbReference type="SUPFAM" id="SSF88946">
    <property type="entry name" value="Sigma2 domain of RNA polymerase sigma factors"/>
    <property type="match status" value="1"/>
</dbReference>
<evidence type="ECO:0000256" key="1">
    <source>
        <dbReference type="ARBA" id="ARBA00010641"/>
    </source>
</evidence>
<proteinExistence type="inferred from homology"/>
<evidence type="ECO:0000313" key="7">
    <source>
        <dbReference type="Proteomes" id="UP000620266"/>
    </source>
</evidence>
<name>A0A8J2UJ94_9BURK</name>
<comment type="caution">
    <text evidence="6">The sequence shown here is derived from an EMBL/GenBank/DDBJ whole genome shotgun (WGS) entry which is preliminary data.</text>
</comment>
<dbReference type="GO" id="GO:0016987">
    <property type="term" value="F:sigma factor activity"/>
    <property type="evidence" value="ECO:0007669"/>
    <property type="project" value="UniProtKB-KW"/>
</dbReference>
<dbReference type="GO" id="GO:0003677">
    <property type="term" value="F:DNA binding"/>
    <property type="evidence" value="ECO:0007669"/>
    <property type="project" value="InterPro"/>
</dbReference>
<dbReference type="Proteomes" id="UP000620266">
    <property type="component" value="Unassembled WGS sequence"/>
</dbReference>
<dbReference type="NCBIfam" id="TIGR02937">
    <property type="entry name" value="sigma70-ECF"/>
    <property type="match status" value="1"/>
</dbReference>
<dbReference type="InterPro" id="IPR013325">
    <property type="entry name" value="RNA_pol_sigma_r2"/>
</dbReference>